<evidence type="ECO:0000256" key="3">
    <source>
        <dbReference type="ARBA" id="ARBA00022989"/>
    </source>
</evidence>
<dbReference type="InterPro" id="IPR007568">
    <property type="entry name" value="RTA1"/>
</dbReference>
<sequence length="92" mass="10051">MYTYIFVCCDILALVLQAIGGGMAATAKDHKGSGSGVNAMIAGLIAWVITMSLFLTLWADFALRTRRAKISGVFSRPQLQLHEQLRSSKNFT</sequence>
<dbReference type="GO" id="GO:0000324">
    <property type="term" value="C:fungal-type vacuole"/>
    <property type="evidence" value="ECO:0007669"/>
    <property type="project" value="TreeGrafter"/>
</dbReference>
<name>A0A3M7MFE6_9PLEO</name>
<proteinExistence type="predicted"/>
<dbReference type="Pfam" id="PF04479">
    <property type="entry name" value="RTA1"/>
    <property type="match status" value="1"/>
</dbReference>
<dbReference type="PANTHER" id="PTHR31465:SF9">
    <property type="entry name" value="SPHINGOID LONG-CHAIN BASE TRANSPORTER RSB1"/>
    <property type="match status" value="1"/>
</dbReference>
<keyword evidence="6" id="KW-0732">Signal</keyword>
<evidence type="ECO:0000313" key="8">
    <source>
        <dbReference type="Proteomes" id="UP000265663"/>
    </source>
</evidence>
<organism evidence="7 8">
    <name type="scientific">Pyrenophora seminiperda CCB06</name>
    <dbReference type="NCBI Taxonomy" id="1302712"/>
    <lineage>
        <taxon>Eukaryota</taxon>
        <taxon>Fungi</taxon>
        <taxon>Dikarya</taxon>
        <taxon>Ascomycota</taxon>
        <taxon>Pezizomycotina</taxon>
        <taxon>Dothideomycetes</taxon>
        <taxon>Pleosporomycetidae</taxon>
        <taxon>Pleosporales</taxon>
        <taxon>Pleosporineae</taxon>
        <taxon>Pleosporaceae</taxon>
        <taxon>Pyrenophora</taxon>
    </lineage>
</organism>
<dbReference type="PANTHER" id="PTHR31465">
    <property type="entry name" value="PROTEIN RTA1-RELATED"/>
    <property type="match status" value="1"/>
</dbReference>
<keyword evidence="4 5" id="KW-0472">Membrane</keyword>
<reference evidence="7 8" key="1">
    <citation type="journal article" date="2014" name="PLoS ONE">
        <title>De novo Genome Assembly of the Fungal Plant Pathogen Pyrenophora semeniperda.</title>
        <authorList>
            <person name="Soliai M.M."/>
            <person name="Meyer S.E."/>
            <person name="Udall J.A."/>
            <person name="Elzinga D.E."/>
            <person name="Hermansen R.A."/>
            <person name="Bodily P.M."/>
            <person name="Hart A.A."/>
            <person name="Coleman C.E."/>
        </authorList>
    </citation>
    <scope>NUCLEOTIDE SEQUENCE [LARGE SCALE GENOMIC DNA]</scope>
    <source>
        <strain evidence="7 8">CCB06</strain>
        <tissue evidence="7">Mycelium</tissue>
    </source>
</reference>
<feature type="signal peptide" evidence="6">
    <location>
        <begin position="1"/>
        <end position="24"/>
    </location>
</feature>
<keyword evidence="8" id="KW-1185">Reference proteome</keyword>
<accession>A0A3M7MFE6</accession>
<feature type="transmembrane region" description="Helical" evidence="5">
    <location>
        <begin position="40"/>
        <end position="59"/>
    </location>
</feature>
<keyword evidence="2 5" id="KW-0812">Transmembrane</keyword>
<dbReference type="AlphaFoldDB" id="A0A3M7MFE6"/>
<evidence type="ECO:0000256" key="5">
    <source>
        <dbReference type="SAM" id="Phobius"/>
    </source>
</evidence>
<dbReference type="OrthoDB" id="4521223at2759"/>
<evidence type="ECO:0000256" key="6">
    <source>
        <dbReference type="SAM" id="SignalP"/>
    </source>
</evidence>
<protein>
    <submittedName>
        <fullName evidence="7">Parasitic phase-specific PSP-1</fullName>
    </submittedName>
</protein>
<dbReference type="Proteomes" id="UP000265663">
    <property type="component" value="Unassembled WGS sequence"/>
</dbReference>
<evidence type="ECO:0000256" key="2">
    <source>
        <dbReference type="ARBA" id="ARBA00022692"/>
    </source>
</evidence>
<dbReference type="GO" id="GO:0005886">
    <property type="term" value="C:plasma membrane"/>
    <property type="evidence" value="ECO:0007669"/>
    <property type="project" value="TreeGrafter"/>
</dbReference>
<keyword evidence="3 5" id="KW-1133">Transmembrane helix</keyword>
<evidence type="ECO:0000313" key="7">
    <source>
        <dbReference type="EMBL" id="RMZ73187.1"/>
    </source>
</evidence>
<dbReference type="EMBL" id="KE747839">
    <property type="protein sequence ID" value="RMZ73187.1"/>
    <property type="molecule type" value="Genomic_DNA"/>
</dbReference>
<evidence type="ECO:0000256" key="4">
    <source>
        <dbReference type="ARBA" id="ARBA00023136"/>
    </source>
</evidence>
<comment type="subcellular location">
    <subcellularLocation>
        <location evidence="1">Membrane</location>
        <topology evidence="1">Multi-pass membrane protein</topology>
    </subcellularLocation>
</comment>
<feature type="chain" id="PRO_5018323375" evidence="6">
    <location>
        <begin position="25"/>
        <end position="92"/>
    </location>
</feature>
<gene>
    <name evidence="7" type="ORF">GMOD_00008993</name>
</gene>
<evidence type="ECO:0000256" key="1">
    <source>
        <dbReference type="ARBA" id="ARBA00004141"/>
    </source>
</evidence>